<reference evidence="3" key="1">
    <citation type="journal article" date="2020" name="Fungal Divers.">
        <title>Resolving the Mortierellaceae phylogeny through synthesis of multi-gene phylogenetics and phylogenomics.</title>
        <authorList>
            <person name="Vandepol N."/>
            <person name="Liber J."/>
            <person name="Desiro A."/>
            <person name="Na H."/>
            <person name="Kennedy M."/>
            <person name="Barry K."/>
            <person name="Grigoriev I.V."/>
            <person name="Miller A.N."/>
            <person name="O'Donnell K."/>
            <person name="Stajich J.E."/>
            <person name="Bonito G."/>
        </authorList>
    </citation>
    <scope>NUCLEOTIDE SEQUENCE</scope>
    <source>
        <strain evidence="3">REB-010B</strain>
    </source>
</reference>
<evidence type="ECO:0000256" key="1">
    <source>
        <dbReference type="SAM" id="MobiDB-lite"/>
    </source>
</evidence>
<feature type="region of interest" description="Disordered" evidence="1">
    <location>
        <begin position="212"/>
        <end position="252"/>
    </location>
</feature>
<organism evidence="3 4">
    <name type="scientific">Dissophora globulifera</name>
    <dbReference type="NCBI Taxonomy" id="979702"/>
    <lineage>
        <taxon>Eukaryota</taxon>
        <taxon>Fungi</taxon>
        <taxon>Fungi incertae sedis</taxon>
        <taxon>Mucoromycota</taxon>
        <taxon>Mortierellomycotina</taxon>
        <taxon>Mortierellomycetes</taxon>
        <taxon>Mortierellales</taxon>
        <taxon>Mortierellaceae</taxon>
        <taxon>Dissophora</taxon>
    </lineage>
</organism>
<comment type="caution">
    <text evidence="3">The sequence shown here is derived from an EMBL/GenBank/DDBJ whole genome shotgun (WGS) entry which is preliminary data.</text>
</comment>
<feature type="transmembrane region" description="Helical" evidence="2">
    <location>
        <begin position="317"/>
        <end position="336"/>
    </location>
</feature>
<dbReference type="OrthoDB" id="2450101at2759"/>
<feature type="region of interest" description="Disordered" evidence="1">
    <location>
        <begin position="61"/>
        <end position="110"/>
    </location>
</feature>
<gene>
    <name evidence="3" type="ORF">BGZ99_005379</name>
</gene>
<accession>A0A9P6UTE7</accession>
<protein>
    <submittedName>
        <fullName evidence="3">Uncharacterized protein</fullName>
    </submittedName>
</protein>
<proteinExistence type="predicted"/>
<feature type="compositionally biased region" description="Polar residues" evidence="1">
    <location>
        <begin position="88"/>
        <end position="105"/>
    </location>
</feature>
<feature type="compositionally biased region" description="Basic and acidic residues" evidence="1">
    <location>
        <begin position="68"/>
        <end position="87"/>
    </location>
</feature>
<keyword evidence="2" id="KW-1133">Transmembrane helix</keyword>
<feature type="compositionally biased region" description="Acidic residues" evidence="1">
    <location>
        <begin position="227"/>
        <end position="237"/>
    </location>
</feature>
<dbReference type="Proteomes" id="UP000738325">
    <property type="component" value="Unassembled WGS sequence"/>
</dbReference>
<evidence type="ECO:0000313" key="3">
    <source>
        <dbReference type="EMBL" id="KAG0318887.1"/>
    </source>
</evidence>
<dbReference type="AlphaFoldDB" id="A0A9P6UTE7"/>
<keyword evidence="2" id="KW-0472">Membrane</keyword>
<feature type="region of interest" description="Disordered" evidence="1">
    <location>
        <begin position="283"/>
        <end position="302"/>
    </location>
</feature>
<evidence type="ECO:0000313" key="4">
    <source>
        <dbReference type="Proteomes" id="UP000738325"/>
    </source>
</evidence>
<sequence>MTTATRLSKRQENHLYSAYDAIVHSDSQLPVFIQHHRKLQTPATPASTGTGKKLVVEPAVVPHVPLATKEEEMEKEKEKEKEEKQDDSTVSTESTCHVSSDSNGHGDTAAGAEAETVTNVDTEAAGAHLAETSGPNDSKAEAEAIDMMDDHPPKQIESSIDQEANEGVVEPVAALPKTAAALHGFDPMTVVSEEEIEIKIQPVQQIEKMLDHHPASNGGGTKRSIEPDYDDMEDIDNDSPSPSSLHYHRRVRDNPESQDFVARYIYRSPSTSVDDDGDVIPCSENHSRPPTFSTSSSSSSSFSAYSRPLYGLTDGLLASYIMASVAVLFFILLVSYKIHARRKTTTPLAYLHHLTGEVFRPFDESLAYLATSPGATSGLSGRATLPMHMNERSSSSSSIKSAAGSAATELRRTSASQHYLQQQLQMAAAQDPLMRQFQL</sequence>
<keyword evidence="4" id="KW-1185">Reference proteome</keyword>
<evidence type="ECO:0000256" key="2">
    <source>
        <dbReference type="SAM" id="Phobius"/>
    </source>
</evidence>
<name>A0A9P6UTE7_9FUNG</name>
<feature type="compositionally biased region" description="Low complexity" evidence="1">
    <location>
        <begin position="291"/>
        <end position="302"/>
    </location>
</feature>
<dbReference type="EMBL" id="JAAAIP010000347">
    <property type="protein sequence ID" value="KAG0318887.1"/>
    <property type="molecule type" value="Genomic_DNA"/>
</dbReference>
<keyword evidence="2" id="KW-0812">Transmembrane</keyword>